<dbReference type="AlphaFoldDB" id="A0A653B030"/>
<dbReference type="OrthoDB" id="187732at2"/>
<dbReference type="SUPFAM" id="SSF55729">
    <property type="entry name" value="Acyl-CoA N-acyltransferases (Nat)"/>
    <property type="match status" value="1"/>
</dbReference>
<name>A0A653B030_ECTOL</name>
<dbReference type="EMBL" id="LR130779">
    <property type="protein sequence ID" value="VDN62010.1"/>
    <property type="molecule type" value="Genomic_DNA"/>
</dbReference>
<protein>
    <recommendedName>
        <fullName evidence="1">Acyl-homoserine-lactone synthase</fullName>
    </recommendedName>
</protein>
<organism evidence="2">
    <name type="scientific">Ectopseudomonas oleovorans</name>
    <name type="common">Pseudomonas oleovorans</name>
    <dbReference type="NCBI Taxonomy" id="301"/>
    <lineage>
        <taxon>Bacteria</taxon>
        <taxon>Pseudomonadati</taxon>
        <taxon>Pseudomonadota</taxon>
        <taxon>Gammaproteobacteria</taxon>
        <taxon>Pseudomonadales</taxon>
        <taxon>Pseudomonadaceae</taxon>
        <taxon>Ectopseudomonas</taxon>
    </lineage>
</organism>
<keyword evidence="2" id="KW-0808">Transferase</keyword>
<sequence length="242" mass="27272">MSIKCSRSLNSSFHFDVQHSGFRITCRPSPALLRSAFQLRAKVFCRELGWVGTPESQIEMDVFDDGVVHLCVEKESHAVAYLRIHPWWSKWMLRTVFSDALPPDYEGKGRSSCEVSRLAVDPAFRSPCHNDGASPTGLLYSYLNAFCMINHYSTVEMIVSHTILKSLRRSGLPCKANTFEIKSNHSDVPIYAYLDWHDLLKENSASSSKLAATCSEALKKVTEGSDQNDYAMTKYRKAVSAY</sequence>
<evidence type="ECO:0000256" key="1">
    <source>
        <dbReference type="ARBA" id="ARBA00018768"/>
    </source>
</evidence>
<gene>
    <name evidence="2" type="ORF">POT9AD_1019</name>
</gene>
<dbReference type="Pfam" id="PF00765">
    <property type="entry name" value="Autoind_synth"/>
    <property type="match status" value="1"/>
</dbReference>
<accession>A0A653B030</accession>
<keyword evidence="2" id="KW-0012">Acyltransferase</keyword>
<dbReference type="GO" id="GO:0016746">
    <property type="term" value="F:acyltransferase activity"/>
    <property type="evidence" value="ECO:0007669"/>
    <property type="project" value="UniProtKB-KW"/>
</dbReference>
<evidence type="ECO:0000313" key="2">
    <source>
        <dbReference type="EMBL" id="VDN62010.1"/>
    </source>
</evidence>
<reference evidence="2" key="1">
    <citation type="submission" date="2018-11" db="EMBL/GenBank/DDBJ databases">
        <authorList>
            <consortium name="Genoscope - CEA"/>
            <person name="William W."/>
        </authorList>
    </citation>
    <scope>NUCLEOTIDE SEQUENCE [LARGE SCALE GENOMIC DNA]</scope>
    <source>
        <strain evidence="2">T9AD</strain>
    </source>
</reference>
<dbReference type="Gene3D" id="3.40.630.30">
    <property type="match status" value="1"/>
</dbReference>
<proteinExistence type="predicted"/>
<dbReference type="InterPro" id="IPR001690">
    <property type="entry name" value="Autoind_synthase"/>
</dbReference>
<dbReference type="InterPro" id="IPR016181">
    <property type="entry name" value="Acyl_CoA_acyltransferase"/>
</dbReference>